<sequence length="145" mass="14837">MPSLDARILLPIALPTAAAGAVTAVVGGVVDGGTGALGGVVGALVVIVFMGAGILGLQYTAKHWPSLFQAMGLALYVTLLLVLFVFVAVFKDTTAFNPKVFAAAIVVCTLTWVVAMAFAHKKAKIFYIDPGHSDASKGEKTGSSS</sequence>
<name>A0A1G8WGD0_9ACTN</name>
<dbReference type="OrthoDB" id="3542908at2"/>
<proteinExistence type="predicted"/>
<accession>A0A1G8WGD0</accession>
<feature type="transmembrane region" description="Helical" evidence="1">
    <location>
        <begin position="67"/>
        <end position="88"/>
    </location>
</feature>
<keyword evidence="1" id="KW-1133">Transmembrane helix</keyword>
<dbReference type="Proteomes" id="UP000199155">
    <property type="component" value="Unassembled WGS sequence"/>
</dbReference>
<dbReference type="RefSeq" id="WP_093608202.1">
    <property type="nucleotide sequence ID" value="NZ_FNFF01000002.1"/>
</dbReference>
<feature type="transmembrane region" description="Helical" evidence="1">
    <location>
        <begin position="100"/>
        <end position="119"/>
    </location>
</feature>
<dbReference type="STRING" id="417292.SAMN05421806_102447"/>
<organism evidence="2 3">
    <name type="scientific">Streptomyces indicus</name>
    <dbReference type="NCBI Taxonomy" id="417292"/>
    <lineage>
        <taxon>Bacteria</taxon>
        <taxon>Bacillati</taxon>
        <taxon>Actinomycetota</taxon>
        <taxon>Actinomycetes</taxon>
        <taxon>Kitasatosporales</taxon>
        <taxon>Streptomycetaceae</taxon>
        <taxon>Streptomyces</taxon>
    </lineage>
</organism>
<evidence type="ECO:0000313" key="2">
    <source>
        <dbReference type="EMBL" id="SDJ77147.1"/>
    </source>
</evidence>
<dbReference type="EMBL" id="FNFF01000002">
    <property type="protein sequence ID" value="SDJ77147.1"/>
    <property type="molecule type" value="Genomic_DNA"/>
</dbReference>
<keyword evidence="1" id="KW-0812">Transmembrane</keyword>
<feature type="transmembrane region" description="Helical" evidence="1">
    <location>
        <begin position="34"/>
        <end position="55"/>
    </location>
</feature>
<evidence type="ECO:0000256" key="1">
    <source>
        <dbReference type="SAM" id="Phobius"/>
    </source>
</evidence>
<reference evidence="2 3" key="1">
    <citation type="submission" date="2016-10" db="EMBL/GenBank/DDBJ databases">
        <authorList>
            <person name="de Groot N.N."/>
        </authorList>
    </citation>
    <scope>NUCLEOTIDE SEQUENCE [LARGE SCALE GENOMIC DNA]</scope>
    <source>
        <strain evidence="2 3">CGMCC 4.5727</strain>
    </source>
</reference>
<evidence type="ECO:0000313" key="3">
    <source>
        <dbReference type="Proteomes" id="UP000199155"/>
    </source>
</evidence>
<keyword evidence="1" id="KW-0472">Membrane</keyword>
<dbReference type="AlphaFoldDB" id="A0A1G8WGD0"/>
<protein>
    <submittedName>
        <fullName evidence="2">ATP synthase protein I</fullName>
    </submittedName>
</protein>
<keyword evidence="3" id="KW-1185">Reference proteome</keyword>
<gene>
    <name evidence="2" type="ORF">SAMN05421806_102447</name>
</gene>